<dbReference type="InterPro" id="IPR055170">
    <property type="entry name" value="GFO_IDH_MocA-like_dom"/>
</dbReference>
<protein>
    <submittedName>
        <fullName evidence="3">Uncharacterized protein</fullName>
    </submittedName>
</protein>
<evidence type="ECO:0000259" key="1">
    <source>
        <dbReference type="Pfam" id="PF01408"/>
    </source>
</evidence>
<gene>
    <name evidence="3" type="ORF">BS1321_12545</name>
</gene>
<dbReference type="SUPFAM" id="SSF55347">
    <property type="entry name" value="Glyceraldehyde-3-phosphate dehydrogenase-like, C-terminal domain"/>
    <property type="match status" value="1"/>
</dbReference>
<dbReference type="AlphaFoldDB" id="A0A223EHE0"/>
<dbReference type="SUPFAM" id="SSF51735">
    <property type="entry name" value="NAD(P)-binding Rossmann-fold domains"/>
    <property type="match status" value="1"/>
</dbReference>
<dbReference type="Pfam" id="PF22725">
    <property type="entry name" value="GFO_IDH_MocA_C3"/>
    <property type="match status" value="1"/>
</dbReference>
<evidence type="ECO:0000313" key="3">
    <source>
        <dbReference type="EMBL" id="ASS94674.1"/>
    </source>
</evidence>
<dbReference type="Proteomes" id="UP000214618">
    <property type="component" value="Chromosome"/>
</dbReference>
<organism evidence="3 4">
    <name type="scientific">Peribacillus simplex NBRC 15720 = DSM 1321</name>
    <dbReference type="NCBI Taxonomy" id="1349754"/>
    <lineage>
        <taxon>Bacteria</taxon>
        <taxon>Bacillati</taxon>
        <taxon>Bacillota</taxon>
        <taxon>Bacilli</taxon>
        <taxon>Bacillales</taxon>
        <taxon>Bacillaceae</taxon>
        <taxon>Peribacillus</taxon>
    </lineage>
</organism>
<dbReference type="InterPro" id="IPR000683">
    <property type="entry name" value="Gfo/Idh/MocA-like_OxRdtase_N"/>
</dbReference>
<dbReference type="RefSeq" id="WP_063234239.1">
    <property type="nucleotide sequence ID" value="NZ_BCVO01000014.1"/>
</dbReference>
<dbReference type="PANTHER" id="PTHR43054">
    <property type="match status" value="1"/>
</dbReference>
<dbReference type="GO" id="GO:0000166">
    <property type="term" value="F:nucleotide binding"/>
    <property type="evidence" value="ECO:0007669"/>
    <property type="project" value="InterPro"/>
</dbReference>
<feature type="domain" description="Gfo/Idh/MocA-like oxidoreductase N-terminal" evidence="1">
    <location>
        <begin position="6"/>
        <end position="121"/>
    </location>
</feature>
<sequence>MAIKNRIGVVGSGPISCAMIDAINESSNGEVIGIWGRRFHLAKELAKEKGVSKVYGSLNEVFEDDEIDTVYIATPNASHYEPAMAAIEHGKNVVVEKTAFMTIDQANRVFHAAEKQNVFVFEAVRSIYEPNFQILKNAIKKLGKIHGATLKYQNYSKQYSALLKGGKAPLFDENHGGGTLRTIGIYPIYIAIQLFGVPVKSFYFKQLIVKNIDLGGTCIFEYKDYKITMLISKINLTNDSISEIYGENGTLRFHSLYDIRTISYRSIINDIEETISEPISDNSLLYEITEFSECILMKNRTAYREQKNITLKAISIIEQALNGGTL</sequence>
<dbReference type="Gene3D" id="3.30.360.10">
    <property type="entry name" value="Dihydrodipicolinate Reductase, domain 2"/>
    <property type="match status" value="1"/>
</dbReference>
<accession>A0A223EHE0</accession>
<dbReference type="PANTHER" id="PTHR43054:SF1">
    <property type="entry name" value="SCYLLO-INOSITOL 2-DEHYDROGENASE (NADP(+)) IOLU"/>
    <property type="match status" value="1"/>
</dbReference>
<dbReference type="EMBL" id="CP017704">
    <property type="protein sequence ID" value="ASS94674.1"/>
    <property type="molecule type" value="Genomic_DNA"/>
</dbReference>
<proteinExistence type="predicted"/>
<evidence type="ECO:0000313" key="4">
    <source>
        <dbReference type="Proteomes" id="UP000214618"/>
    </source>
</evidence>
<dbReference type="InterPro" id="IPR036291">
    <property type="entry name" value="NAD(P)-bd_dom_sf"/>
</dbReference>
<feature type="domain" description="GFO/IDH/MocA-like oxidoreductase" evidence="2">
    <location>
        <begin position="141"/>
        <end position="252"/>
    </location>
</feature>
<dbReference type="GeneID" id="56473579"/>
<name>A0A223EHE0_9BACI</name>
<dbReference type="OrthoDB" id="9815825at2"/>
<evidence type="ECO:0000259" key="2">
    <source>
        <dbReference type="Pfam" id="PF22725"/>
    </source>
</evidence>
<reference evidence="3 4" key="1">
    <citation type="submission" date="2016-10" db="EMBL/GenBank/DDBJ databases">
        <title>The whole genome sequencing and assembly of Bacillus simplex DSM 1321 strain.</title>
        <authorList>
            <person name="Park M.-K."/>
            <person name="Lee Y.-J."/>
            <person name="Yi H."/>
            <person name="Bahn Y.-S."/>
            <person name="Kim J.F."/>
            <person name="Lee D.-W."/>
        </authorList>
    </citation>
    <scope>NUCLEOTIDE SEQUENCE [LARGE SCALE GENOMIC DNA]</scope>
    <source>
        <strain evidence="3 4">DSM 1321</strain>
    </source>
</reference>
<dbReference type="Pfam" id="PF01408">
    <property type="entry name" value="GFO_IDH_MocA"/>
    <property type="match status" value="1"/>
</dbReference>
<dbReference type="Gene3D" id="3.40.50.720">
    <property type="entry name" value="NAD(P)-binding Rossmann-like Domain"/>
    <property type="match status" value="1"/>
</dbReference>